<comment type="caution">
    <text evidence="3">The sequence shown here is derived from an EMBL/GenBank/DDBJ whole genome shotgun (WGS) entry which is preliminary data.</text>
</comment>
<dbReference type="GO" id="GO:0005096">
    <property type="term" value="F:GTPase activator activity"/>
    <property type="evidence" value="ECO:0007669"/>
    <property type="project" value="TreeGrafter"/>
</dbReference>
<sequence>MIRPTLFPIHQQKRLVNSTSNIHQFTQTNPDITDNLKRSKSTSKKQPDLMTKNTSRIDSIRRALTTSRTKKDSSILSRSNSIFSSRRDQKSYSLHNPSTPPLYISLPDVEQLHTTPPLSPPSSNQQIWTIPNYLPDLTQQQDCIIRHIAVLYIESHVVNDCILLDDLLALLENNKKSSSSAASLWGKLKTHILTPNESTMANTQQQQQQQQLGNNEKKIGVSLSNISNGSLNSQQKMVEMQNFEYWKTQCPSVDSCFSSSSYAPGFIKDCILAMIDQDVNTEGIFRKNGNIRVLKEMCEQLDDVQQQRDDWLEFFRDQHIIQLAAFLKRYLRELPEPLLTTRLHKLFLMSNDKVDNITIIHYAVCLLPKVNRDILLLVLSLLNWVAKHSGENKMDFENLARVMAPNILYSHKKQSSSSCVDVSLCHGEIRVVATMIEYYDTFIKVCSK</sequence>
<evidence type="ECO:0000259" key="2">
    <source>
        <dbReference type="PROSITE" id="PS50238"/>
    </source>
</evidence>
<dbReference type="SUPFAM" id="SSF48350">
    <property type="entry name" value="GTPase activation domain, GAP"/>
    <property type="match status" value="1"/>
</dbReference>
<dbReference type="PROSITE" id="PS50238">
    <property type="entry name" value="RHOGAP"/>
    <property type="match status" value="1"/>
</dbReference>
<dbReference type="Gene3D" id="1.10.555.10">
    <property type="entry name" value="Rho GTPase activation protein"/>
    <property type="match status" value="1"/>
</dbReference>
<dbReference type="InterPro" id="IPR000198">
    <property type="entry name" value="RhoGAP_dom"/>
</dbReference>
<dbReference type="GO" id="GO:0007165">
    <property type="term" value="P:signal transduction"/>
    <property type="evidence" value="ECO:0007669"/>
    <property type="project" value="InterPro"/>
</dbReference>
<dbReference type="Pfam" id="PF00620">
    <property type="entry name" value="RhoGAP"/>
    <property type="match status" value="1"/>
</dbReference>
<evidence type="ECO:0000256" key="1">
    <source>
        <dbReference type="SAM" id="MobiDB-lite"/>
    </source>
</evidence>
<proteinExistence type="predicted"/>
<name>A0A8H7VYV4_9FUNG</name>
<evidence type="ECO:0000313" key="3">
    <source>
        <dbReference type="EMBL" id="KAG2232209.1"/>
    </source>
</evidence>
<accession>A0A8H7VYV4</accession>
<reference evidence="3" key="1">
    <citation type="submission" date="2021-01" db="EMBL/GenBank/DDBJ databases">
        <title>Metabolic potential, ecology and presence of endohyphal bacteria is reflected in genomic diversity of Mucoromycotina.</title>
        <authorList>
            <person name="Muszewska A."/>
            <person name="Okrasinska A."/>
            <person name="Steczkiewicz K."/>
            <person name="Drgas O."/>
            <person name="Orlowska M."/>
            <person name="Perlinska-Lenart U."/>
            <person name="Aleksandrzak-Piekarczyk T."/>
            <person name="Szatraj K."/>
            <person name="Zielenkiewicz U."/>
            <person name="Pilsyk S."/>
            <person name="Malc E."/>
            <person name="Mieczkowski P."/>
            <person name="Kruszewska J.S."/>
            <person name="Biernat P."/>
            <person name="Pawlowska J."/>
        </authorList>
    </citation>
    <scope>NUCLEOTIDE SEQUENCE</scope>
    <source>
        <strain evidence="3">WA0000018081</strain>
    </source>
</reference>
<evidence type="ECO:0000313" key="4">
    <source>
        <dbReference type="Proteomes" id="UP000613177"/>
    </source>
</evidence>
<feature type="region of interest" description="Disordered" evidence="1">
    <location>
        <begin position="20"/>
        <end position="55"/>
    </location>
</feature>
<dbReference type="InterPro" id="IPR008936">
    <property type="entry name" value="Rho_GTPase_activation_prot"/>
</dbReference>
<dbReference type="AlphaFoldDB" id="A0A8H7VYV4"/>
<dbReference type="PANTHER" id="PTHR15670:SF4">
    <property type="entry name" value="RHO GTPASE-ACTIVATING PROTEIN 11A"/>
    <property type="match status" value="1"/>
</dbReference>
<dbReference type="PANTHER" id="PTHR15670">
    <property type="entry name" value="RHO GTPASE ACTIVATING PROTEIN 11A"/>
    <property type="match status" value="1"/>
</dbReference>
<dbReference type="Proteomes" id="UP000613177">
    <property type="component" value="Unassembled WGS sequence"/>
</dbReference>
<feature type="compositionally biased region" description="Polar residues" evidence="1">
    <location>
        <begin position="20"/>
        <end position="32"/>
    </location>
</feature>
<gene>
    <name evidence="3" type="ORF">INT48_003899</name>
</gene>
<dbReference type="InterPro" id="IPR042869">
    <property type="entry name" value="ARHGAP11A/B"/>
</dbReference>
<organism evidence="3 4">
    <name type="scientific">Thamnidium elegans</name>
    <dbReference type="NCBI Taxonomy" id="101142"/>
    <lineage>
        <taxon>Eukaryota</taxon>
        <taxon>Fungi</taxon>
        <taxon>Fungi incertae sedis</taxon>
        <taxon>Mucoromycota</taxon>
        <taxon>Mucoromycotina</taxon>
        <taxon>Mucoromycetes</taxon>
        <taxon>Mucorales</taxon>
        <taxon>Mucorineae</taxon>
        <taxon>Mucoraceae</taxon>
        <taxon>Thamnidium</taxon>
    </lineage>
</organism>
<feature type="domain" description="Rho-GAP" evidence="2">
    <location>
        <begin position="251"/>
        <end position="443"/>
    </location>
</feature>
<dbReference type="EMBL" id="JAEPRE010000119">
    <property type="protein sequence ID" value="KAG2232209.1"/>
    <property type="molecule type" value="Genomic_DNA"/>
</dbReference>
<keyword evidence="4" id="KW-1185">Reference proteome</keyword>
<dbReference type="SMART" id="SM00324">
    <property type="entry name" value="RhoGAP"/>
    <property type="match status" value="1"/>
</dbReference>
<protein>
    <recommendedName>
        <fullName evidence="2">Rho-GAP domain-containing protein</fullName>
    </recommendedName>
</protein>